<proteinExistence type="predicted"/>
<dbReference type="AlphaFoldDB" id="A0A0L7QQU3"/>
<dbReference type="EMBL" id="KQ414785">
    <property type="protein sequence ID" value="KOC60997.1"/>
    <property type="molecule type" value="Genomic_DNA"/>
</dbReference>
<gene>
    <name evidence="2" type="ORF">WH47_07174</name>
</gene>
<sequence length="135" mass="15442">MVKNKTRRKEQEEEEDEEDEEEEEEEEKRSNREIFTWTNDLSSHFEVNFIVGSLGSFEYRGFRGIESRDFECLGSVELSFSRISSVLSVESLKVLNLEPLKSQMSLVSSVLSPKSLEASKVLEVLNLESAKVSSL</sequence>
<protein>
    <submittedName>
        <fullName evidence="2">Uncharacterized protein</fullName>
    </submittedName>
</protein>
<reference evidence="2 3" key="1">
    <citation type="submission" date="2015-07" db="EMBL/GenBank/DDBJ databases">
        <title>The genome of Habropoda laboriosa.</title>
        <authorList>
            <person name="Pan H."/>
            <person name="Kapheim K."/>
        </authorList>
    </citation>
    <scope>NUCLEOTIDE SEQUENCE [LARGE SCALE GENOMIC DNA]</scope>
    <source>
        <strain evidence="2">0110345459</strain>
    </source>
</reference>
<evidence type="ECO:0000313" key="3">
    <source>
        <dbReference type="Proteomes" id="UP000053825"/>
    </source>
</evidence>
<feature type="region of interest" description="Disordered" evidence="1">
    <location>
        <begin position="1"/>
        <end position="32"/>
    </location>
</feature>
<evidence type="ECO:0000256" key="1">
    <source>
        <dbReference type="SAM" id="MobiDB-lite"/>
    </source>
</evidence>
<evidence type="ECO:0000313" key="2">
    <source>
        <dbReference type="EMBL" id="KOC60997.1"/>
    </source>
</evidence>
<name>A0A0L7QQU3_9HYME</name>
<feature type="compositionally biased region" description="Acidic residues" evidence="1">
    <location>
        <begin position="12"/>
        <end position="26"/>
    </location>
</feature>
<dbReference type="Proteomes" id="UP000053825">
    <property type="component" value="Unassembled WGS sequence"/>
</dbReference>
<organism evidence="2 3">
    <name type="scientific">Habropoda laboriosa</name>
    <dbReference type="NCBI Taxonomy" id="597456"/>
    <lineage>
        <taxon>Eukaryota</taxon>
        <taxon>Metazoa</taxon>
        <taxon>Ecdysozoa</taxon>
        <taxon>Arthropoda</taxon>
        <taxon>Hexapoda</taxon>
        <taxon>Insecta</taxon>
        <taxon>Pterygota</taxon>
        <taxon>Neoptera</taxon>
        <taxon>Endopterygota</taxon>
        <taxon>Hymenoptera</taxon>
        <taxon>Apocrita</taxon>
        <taxon>Aculeata</taxon>
        <taxon>Apoidea</taxon>
        <taxon>Anthophila</taxon>
        <taxon>Apidae</taxon>
        <taxon>Habropoda</taxon>
    </lineage>
</organism>
<accession>A0A0L7QQU3</accession>
<keyword evidence="3" id="KW-1185">Reference proteome</keyword>